<dbReference type="OrthoDB" id="9816124at2"/>
<dbReference type="InterPro" id="IPR053160">
    <property type="entry name" value="MFS_DHA3_Transporter"/>
</dbReference>
<evidence type="ECO:0000259" key="7">
    <source>
        <dbReference type="PROSITE" id="PS50850"/>
    </source>
</evidence>
<evidence type="ECO:0000256" key="6">
    <source>
        <dbReference type="SAM" id="Phobius"/>
    </source>
</evidence>
<keyword evidence="2" id="KW-0813">Transport</keyword>
<evidence type="ECO:0000256" key="2">
    <source>
        <dbReference type="ARBA" id="ARBA00022448"/>
    </source>
</evidence>
<dbReference type="InterPro" id="IPR011701">
    <property type="entry name" value="MFS"/>
</dbReference>
<dbReference type="PANTHER" id="PTHR23530">
    <property type="entry name" value="TRANSPORT PROTEIN-RELATED"/>
    <property type="match status" value="1"/>
</dbReference>
<feature type="transmembrane region" description="Helical" evidence="6">
    <location>
        <begin position="216"/>
        <end position="238"/>
    </location>
</feature>
<evidence type="ECO:0000256" key="5">
    <source>
        <dbReference type="ARBA" id="ARBA00023136"/>
    </source>
</evidence>
<dbReference type="EMBL" id="WSLF01000014">
    <property type="protein sequence ID" value="KAE9630695.1"/>
    <property type="molecule type" value="Genomic_DNA"/>
</dbReference>
<dbReference type="PROSITE" id="PS50850">
    <property type="entry name" value="MFS"/>
    <property type="match status" value="1"/>
</dbReference>
<dbReference type="GO" id="GO:0022857">
    <property type="term" value="F:transmembrane transporter activity"/>
    <property type="evidence" value="ECO:0007669"/>
    <property type="project" value="InterPro"/>
</dbReference>
<proteinExistence type="predicted"/>
<dbReference type="Proteomes" id="UP000483018">
    <property type="component" value="Unassembled WGS sequence"/>
</dbReference>
<dbReference type="Pfam" id="PF07690">
    <property type="entry name" value="MFS_1"/>
    <property type="match status" value="1"/>
</dbReference>
<keyword evidence="4 6" id="KW-1133">Transmembrane helix</keyword>
<gene>
    <name evidence="8" type="ORF">GND95_12330</name>
</gene>
<feature type="transmembrane region" description="Helical" evidence="6">
    <location>
        <begin position="140"/>
        <end position="160"/>
    </location>
</feature>
<dbReference type="InterPro" id="IPR005829">
    <property type="entry name" value="Sugar_transporter_CS"/>
</dbReference>
<keyword evidence="9" id="KW-1185">Reference proteome</keyword>
<name>A0A7C8LS66_9FIRM</name>
<evidence type="ECO:0000256" key="3">
    <source>
        <dbReference type="ARBA" id="ARBA00022692"/>
    </source>
</evidence>
<evidence type="ECO:0000256" key="4">
    <source>
        <dbReference type="ARBA" id="ARBA00022989"/>
    </source>
</evidence>
<dbReference type="PROSITE" id="PS00216">
    <property type="entry name" value="SUGAR_TRANSPORT_1"/>
    <property type="match status" value="1"/>
</dbReference>
<dbReference type="SUPFAM" id="SSF103473">
    <property type="entry name" value="MFS general substrate transporter"/>
    <property type="match status" value="1"/>
</dbReference>
<evidence type="ECO:0000313" key="8">
    <source>
        <dbReference type="EMBL" id="KAE9630695.1"/>
    </source>
</evidence>
<feature type="transmembrane region" description="Helical" evidence="6">
    <location>
        <begin position="337"/>
        <end position="360"/>
    </location>
</feature>
<organism evidence="8 9">
    <name type="scientific">Defluviitalea raffinosedens</name>
    <dbReference type="NCBI Taxonomy" id="1450156"/>
    <lineage>
        <taxon>Bacteria</taxon>
        <taxon>Bacillati</taxon>
        <taxon>Bacillota</taxon>
        <taxon>Clostridia</taxon>
        <taxon>Lachnospirales</taxon>
        <taxon>Defluviitaleaceae</taxon>
        <taxon>Defluviitalea</taxon>
    </lineage>
</organism>
<protein>
    <submittedName>
        <fullName evidence="8">MFS transporter</fullName>
    </submittedName>
</protein>
<feature type="domain" description="Major facilitator superfamily (MFS) profile" evidence="7">
    <location>
        <begin position="1"/>
        <end position="363"/>
    </location>
</feature>
<keyword evidence="5 6" id="KW-0472">Membrane</keyword>
<sequence>MSKIKIQLIKLYSLTTLESLSLGGASWVALLAARGYSIAKIGVIEAIFHCVSLCGEIPSGLAADVLGRKRTMIASRVMSVLSAIAMIFSDSFWGIAVAVGMNALSYNMASGTREALAYDSLKKYNKEADYNKFASTEMMIYRIGSGLSTLFAGVALYLGYKKAYSIDISIGCLSILVALLLMDVTAYDAYKNESVTKRFKDCIVSSVCFLKKNPKAIMLIAINSLTGAIATLLLFFLQAKLPILGLHPNWLGPALFIMQLGAALGAKLVQYFSRTRFIKIIAISITGIIFALASLLFKNPYLTIIGGFIAAFSDDFMQVRADIILNDMIPSEQRATLVSVCSFAFSVVMIILSPLMGMLLDII</sequence>
<keyword evidence="3 6" id="KW-0812">Transmembrane</keyword>
<feature type="transmembrane region" description="Helical" evidence="6">
    <location>
        <begin position="80"/>
        <end position="104"/>
    </location>
</feature>
<dbReference type="GO" id="GO:0005886">
    <property type="term" value="C:plasma membrane"/>
    <property type="evidence" value="ECO:0007669"/>
    <property type="project" value="UniProtKB-SubCell"/>
</dbReference>
<accession>A0A7C8LS66</accession>
<dbReference type="InterPro" id="IPR020846">
    <property type="entry name" value="MFS_dom"/>
</dbReference>
<feature type="transmembrane region" description="Helical" evidence="6">
    <location>
        <begin position="276"/>
        <end position="295"/>
    </location>
</feature>
<evidence type="ECO:0000256" key="1">
    <source>
        <dbReference type="ARBA" id="ARBA00004651"/>
    </source>
</evidence>
<feature type="transmembrane region" description="Helical" evidence="6">
    <location>
        <begin position="166"/>
        <end position="190"/>
    </location>
</feature>
<feature type="transmembrane region" description="Helical" evidence="6">
    <location>
        <begin position="250"/>
        <end position="269"/>
    </location>
</feature>
<evidence type="ECO:0000313" key="9">
    <source>
        <dbReference type="Proteomes" id="UP000483018"/>
    </source>
</evidence>
<dbReference type="AlphaFoldDB" id="A0A7C8LS66"/>
<dbReference type="InterPro" id="IPR036259">
    <property type="entry name" value="MFS_trans_sf"/>
</dbReference>
<reference evidence="8 9" key="1">
    <citation type="submission" date="2019-12" db="EMBL/GenBank/DDBJ databases">
        <title>Defluviitalea raffinosedens, isolated from a biogas fermenter, genome sequencing and characterization.</title>
        <authorList>
            <person name="Rettenmaier R."/>
            <person name="Schneider M."/>
            <person name="Neuhaus K."/>
            <person name="Liebl W."/>
            <person name="Zverlov V."/>
        </authorList>
    </citation>
    <scope>NUCLEOTIDE SEQUENCE [LARGE SCALE GENOMIC DNA]</scope>
    <source>
        <strain evidence="8 9">249c-K6</strain>
    </source>
</reference>
<comment type="subcellular location">
    <subcellularLocation>
        <location evidence="1">Cell membrane</location>
        <topology evidence="1">Multi-pass membrane protein</topology>
    </subcellularLocation>
</comment>
<dbReference type="Gene3D" id="1.20.1250.20">
    <property type="entry name" value="MFS general substrate transporter like domains"/>
    <property type="match status" value="1"/>
</dbReference>
<dbReference type="RefSeq" id="WP_158741453.1">
    <property type="nucleotide sequence ID" value="NZ_JAFBEP010000014.1"/>
</dbReference>
<comment type="caution">
    <text evidence="8">The sequence shown here is derived from an EMBL/GenBank/DDBJ whole genome shotgun (WGS) entry which is preliminary data.</text>
</comment>
<dbReference type="PANTHER" id="PTHR23530:SF1">
    <property type="entry name" value="PERMEASE, MAJOR FACILITATOR SUPERFAMILY-RELATED"/>
    <property type="match status" value="1"/>
</dbReference>